<dbReference type="Pfam" id="PF25210">
    <property type="entry name" value="Kelch_FKB95"/>
    <property type="match status" value="1"/>
</dbReference>
<dbReference type="Proteomes" id="UP000694251">
    <property type="component" value="Chromosome 6"/>
</dbReference>
<dbReference type="AlphaFoldDB" id="A0A8T2CK99"/>
<dbReference type="PROSITE" id="PS50181">
    <property type="entry name" value="FBOX"/>
    <property type="match status" value="1"/>
</dbReference>
<dbReference type="SMART" id="SM00612">
    <property type="entry name" value="Kelch"/>
    <property type="match status" value="1"/>
</dbReference>
<dbReference type="InterPro" id="IPR050354">
    <property type="entry name" value="F-box/kelch-repeat_ARATH"/>
</dbReference>
<dbReference type="CDD" id="cd22152">
    <property type="entry name" value="F-box_AtAFR-like"/>
    <property type="match status" value="1"/>
</dbReference>
<proteinExistence type="predicted"/>
<name>A0A8T2CK99_ARASU</name>
<sequence length="391" mass="45565">MIPEEEVEPPLPQLQHLPCESLSSLPNEIIVNCFARISKMYYPSLSLVSKTFRSLISSPELYAARIQFKTTEIYLYVSQQLPIRQCFSLLVNPNPNLTDGWNKEKSRGNLFVPLFNSCLLYSTSTVVVGSEIYVIGAPMHDISEPSSVVRVYDFRSDTWRDVPNMKMKRINAFACLLDDKIYVMGGCTTYYGNSSWFEMFDIKSQTWRNLPIIPADINIRLAYDWRIDAVEGKIYLRDWGKGWIYDVNEGRWIVAESSFTYGWSKYWCVIDDVIYCYSVSEYELYEAYRWYDFEARRWKSVNGLEASMKHYTGTRNIVDRNMVGLVNYGGKLAILWDRIDELGEKKNIWCAVVTLEKCHDEREIRGKIEWVDVLLTAPKSYEFLRCLAISI</sequence>
<gene>
    <name evidence="2" type="ORF">ISN44_As06g029850</name>
</gene>
<dbReference type="EMBL" id="JAEFBJ010000006">
    <property type="protein sequence ID" value="KAG7598756.1"/>
    <property type="molecule type" value="Genomic_DNA"/>
</dbReference>
<dbReference type="InterPro" id="IPR006652">
    <property type="entry name" value="Kelch_1"/>
</dbReference>
<dbReference type="Pfam" id="PF00646">
    <property type="entry name" value="F-box"/>
    <property type="match status" value="1"/>
</dbReference>
<feature type="domain" description="F-box" evidence="1">
    <location>
        <begin position="19"/>
        <end position="65"/>
    </location>
</feature>
<dbReference type="OrthoDB" id="1082541at2759"/>
<dbReference type="PANTHER" id="PTHR24414">
    <property type="entry name" value="F-BOX/KELCH-REPEAT PROTEIN SKIP4"/>
    <property type="match status" value="1"/>
</dbReference>
<dbReference type="InterPro" id="IPR001810">
    <property type="entry name" value="F-box_dom"/>
</dbReference>
<organism evidence="2 3">
    <name type="scientific">Arabidopsis suecica</name>
    <name type="common">Swedish thale-cress</name>
    <name type="synonym">Cardaminopsis suecica</name>
    <dbReference type="NCBI Taxonomy" id="45249"/>
    <lineage>
        <taxon>Eukaryota</taxon>
        <taxon>Viridiplantae</taxon>
        <taxon>Streptophyta</taxon>
        <taxon>Embryophyta</taxon>
        <taxon>Tracheophyta</taxon>
        <taxon>Spermatophyta</taxon>
        <taxon>Magnoliopsida</taxon>
        <taxon>eudicotyledons</taxon>
        <taxon>Gunneridae</taxon>
        <taxon>Pentapetalae</taxon>
        <taxon>rosids</taxon>
        <taxon>malvids</taxon>
        <taxon>Brassicales</taxon>
        <taxon>Brassicaceae</taxon>
        <taxon>Camelineae</taxon>
        <taxon>Arabidopsis</taxon>
    </lineage>
</organism>
<evidence type="ECO:0000313" key="2">
    <source>
        <dbReference type="EMBL" id="KAG7598756.1"/>
    </source>
</evidence>
<evidence type="ECO:0000259" key="1">
    <source>
        <dbReference type="PROSITE" id="PS50181"/>
    </source>
</evidence>
<keyword evidence="3" id="KW-1185">Reference proteome</keyword>
<comment type="caution">
    <text evidence="2">The sequence shown here is derived from an EMBL/GenBank/DDBJ whole genome shotgun (WGS) entry which is preliminary data.</text>
</comment>
<reference evidence="2 3" key="1">
    <citation type="submission" date="2020-12" db="EMBL/GenBank/DDBJ databases">
        <title>Concerted genomic and epigenomic changes stabilize Arabidopsis allopolyploids.</title>
        <authorList>
            <person name="Chen Z."/>
        </authorList>
    </citation>
    <scope>NUCLEOTIDE SEQUENCE [LARGE SCALE GENOMIC DNA]</scope>
    <source>
        <strain evidence="2">As9502</strain>
        <tissue evidence="2">Leaf</tissue>
    </source>
</reference>
<evidence type="ECO:0000313" key="3">
    <source>
        <dbReference type="Proteomes" id="UP000694251"/>
    </source>
</evidence>
<accession>A0A8T2CK99</accession>
<dbReference type="InterPro" id="IPR057499">
    <property type="entry name" value="Kelch_FKB95"/>
</dbReference>
<dbReference type="SMART" id="SM00256">
    <property type="entry name" value="FBOX"/>
    <property type="match status" value="1"/>
</dbReference>
<protein>
    <submittedName>
        <fullName evidence="2">F-box domain</fullName>
    </submittedName>
</protein>
<dbReference type="PANTHER" id="PTHR24414:SF90">
    <property type="entry name" value="F-BOX DOMAIN-CONTAINING PROTEIN"/>
    <property type="match status" value="1"/>
</dbReference>